<protein>
    <submittedName>
        <fullName evidence="2">Uncharacterized protein</fullName>
    </submittedName>
</protein>
<evidence type="ECO:0000313" key="1">
    <source>
        <dbReference type="Proteomes" id="UP000887577"/>
    </source>
</evidence>
<accession>A0A914YYD2</accession>
<name>A0A914YYD2_9BILA</name>
<dbReference type="WBParaSite" id="PSU_v2.g4647.t1">
    <property type="protein sequence ID" value="PSU_v2.g4647.t1"/>
    <property type="gene ID" value="PSU_v2.g4647"/>
</dbReference>
<reference evidence="2" key="1">
    <citation type="submission" date="2022-11" db="UniProtKB">
        <authorList>
            <consortium name="WormBaseParasite"/>
        </authorList>
    </citation>
    <scope>IDENTIFICATION</scope>
</reference>
<organism evidence="1 2">
    <name type="scientific">Panagrolaimus superbus</name>
    <dbReference type="NCBI Taxonomy" id="310955"/>
    <lineage>
        <taxon>Eukaryota</taxon>
        <taxon>Metazoa</taxon>
        <taxon>Ecdysozoa</taxon>
        <taxon>Nematoda</taxon>
        <taxon>Chromadorea</taxon>
        <taxon>Rhabditida</taxon>
        <taxon>Tylenchina</taxon>
        <taxon>Panagrolaimomorpha</taxon>
        <taxon>Panagrolaimoidea</taxon>
        <taxon>Panagrolaimidae</taxon>
        <taxon>Panagrolaimus</taxon>
    </lineage>
</organism>
<dbReference type="AlphaFoldDB" id="A0A914YYD2"/>
<evidence type="ECO:0000313" key="2">
    <source>
        <dbReference type="WBParaSite" id="PSU_v2.g4647.t1"/>
    </source>
</evidence>
<sequence>MDEESKPDRDRYLITFEQTKYFEFHNSLDYIDGRKSLRNKFQQVCQYLFGSTSATVIKEWFPRCGGGMENVMRKIIFEEIDCLFKICQNLDSLKEDITHFFDKVDRDLSITSSEFKHRSDRRGRYGSSDSYPKRKGVPIIPKVQTGCFGDSDEEAVDLRIENRAFVVANQGNKTYVPKNIEGENVKEVQKPNIKGYFELAEKRRLLPDYDLDNFVPMDFKMDEFDPVFTT</sequence>
<proteinExistence type="predicted"/>
<keyword evidence="1" id="KW-1185">Reference proteome</keyword>
<dbReference type="Proteomes" id="UP000887577">
    <property type="component" value="Unplaced"/>
</dbReference>